<keyword evidence="4 8" id="KW-0853">WD repeat</keyword>
<dbReference type="GO" id="GO:2000234">
    <property type="term" value="P:positive regulation of rRNA processing"/>
    <property type="evidence" value="ECO:0007669"/>
    <property type="project" value="TreeGrafter"/>
</dbReference>
<evidence type="ECO:0000256" key="1">
    <source>
        <dbReference type="ARBA" id="ARBA00004604"/>
    </source>
</evidence>
<dbReference type="InterPro" id="IPR015943">
    <property type="entry name" value="WD40/YVTN_repeat-like_dom_sf"/>
</dbReference>
<dbReference type="InterPro" id="IPR041698">
    <property type="entry name" value="Methyltransf_25"/>
</dbReference>
<dbReference type="Proteomes" id="UP000284842">
    <property type="component" value="Unassembled WGS sequence"/>
</dbReference>
<dbReference type="InterPro" id="IPR029063">
    <property type="entry name" value="SAM-dependent_MTases_sf"/>
</dbReference>
<keyword evidence="13" id="KW-1185">Reference proteome</keyword>
<dbReference type="InParanoid" id="A0A409Y9N3"/>
<dbReference type="Pfam" id="PF13649">
    <property type="entry name" value="Methyltransf_25"/>
    <property type="match status" value="1"/>
</dbReference>
<feature type="domain" description="WD repeat-containing protein 75 second beta-propeller" evidence="11">
    <location>
        <begin position="1067"/>
        <end position="1333"/>
    </location>
</feature>
<gene>
    <name evidence="12" type="ORF">CVT24_005351</name>
</gene>
<feature type="compositionally biased region" description="Polar residues" evidence="9">
    <location>
        <begin position="623"/>
        <end position="640"/>
    </location>
</feature>
<dbReference type="SUPFAM" id="SSF50978">
    <property type="entry name" value="WD40 repeat-like"/>
    <property type="match status" value="2"/>
</dbReference>
<dbReference type="CDD" id="cd02440">
    <property type="entry name" value="AdoMet_MTases"/>
    <property type="match status" value="1"/>
</dbReference>
<organism evidence="12 13">
    <name type="scientific">Panaeolus cyanescens</name>
    <dbReference type="NCBI Taxonomy" id="181874"/>
    <lineage>
        <taxon>Eukaryota</taxon>
        <taxon>Fungi</taxon>
        <taxon>Dikarya</taxon>
        <taxon>Basidiomycota</taxon>
        <taxon>Agaricomycotina</taxon>
        <taxon>Agaricomycetes</taxon>
        <taxon>Agaricomycetidae</taxon>
        <taxon>Agaricales</taxon>
        <taxon>Agaricineae</taxon>
        <taxon>Galeropsidaceae</taxon>
        <taxon>Panaeolus</taxon>
    </lineage>
</organism>
<evidence type="ECO:0000256" key="3">
    <source>
        <dbReference type="ARBA" id="ARBA00022552"/>
    </source>
</evidence>
<dbReference type="GO" id="GO:0032040">
    <property type="term" value="C:small-subunit processome"/>
    <property type="evidence" value="ECO:0007669"/>
    <property type="project" value="InterPro"/>
</dbReference>
<evidence type="ECO:0000259" key="11">
    <source>
        <dbReference type="Pfam" id="PF23769"/>
    </source>
</evidence>
<feature type="repeat" description="WD" evidence="8">
    <location>
        <begin position="759"/>
        <end position="801"/>
    </location>
</feature>
<keyword evidence="6" id="KW-0804">Transcription</keyword>
<evidence type="ECO:0000256" key="5">
    <source>
        <dbReference type="ARBA" id="ARBA00022737"/>
    </source>
</evidence>
<dbReference type="PROSITE" id="PS50294">
    <property type="entry name" value="WD_REPEATS_REGION"/>
    <property type="match status" value="1"/>
</dbReference>
<evidence type="ECO:0000259" key="10">
    <source>
        <dbReference type="Pfam" id="PF13649"/>
    </source>
</evidence>
<comment type="subcellular location">
    <subcellularLocation>
        <location evidence="1">Nucleus</location>
        <location evidence="1">Nucleolus</location>
    </subcellularLocation>
</comment>
<dbReference type="InterPro" id="IPR057644">
    <property type="entry name" value="Beta-prop_WDR75_2nd"/>
</dbReference>
<dbReference type="Gene3D" id="2.130.10.10">
    <property type="entry name" value="YVTN repeat-like/Quinoprotein amine dehydrogenase"/>
    <property type="match status" value="3"/>
</dbReference>
<evidence type="ECO:0000313" key="13">
    <source>
        <dbReference type="Proteomes" id="UP000284842"/>
    </source>
</evidence>
<dbReference type="SMART" id="SM00320">
    <property type="entry name" value="WD40"/>
    <property type="match status" value="6"/>
</dbReference>
<evidence type="ECO:0000256" key="7">
    <source>
        <dbReference type="ARBA" id="ARBA00023242"/>
    </source>
</evidence>
<dbReference type="EMBL" id="NHTK01001354">
    <property type="protein sequence ID" value="PPQ99563.1"/>
    <property type="molecule type" value="Genomic_DNA"/>
</dbReference>
<proteinExistence type="predicted"/>
<accession>A0A409Y9N3</accession>
<feature type="domain" description="Methyltransferase" evidence="10">
    <location>
        <begin position="106"/>
        <end position="203"/>
    </location>
</feature>
<dbReference type="STRING" id="181874.A0A409Y9N3"/>
<sequence length="1546" mass="170653">MMLAMPLGSPPPIKNSFSSSTASTIFTTTSGSASTDGTTTKRFQQRRKDFQFKYGQRHHSYDSEKAPYPLSYDRQVLELESLDNKLAYYLRGSVSFVNFDEHPQRVLDLGCGTGTWVIDAAKEWPDCEFVGFDLVDIQIPVKMLHASVADRIQWKHGNFLTTKLPFDDDEFDHVHIQSIAKGVPENKWGILFEEVNRILRPGGSVEVIEDDAIFPVLPRWFTTALRARPLRSQSVHYPDGTYRGYPTLSTMPIPSHDHALLESLFQSVFENRFINMKPSSVLPNYLTTYFRHVTLGPVFYFPMPPLPPLQPLPPQITKSDIMEPMSDTEPKSPTAPSIMSATSVGSPAPSISTPSGLVNRPMSLSFSSSYSAFTTSTSTNSISSVMGTRPRTTSAPFSYNGETSTATLDGQQVPAGLPPVDVTTLPLKRFTIDNSANESEETALPHSLFPVEQLNSLSERSLAMHLYRSYQSVLACQEAMWDVLKDKIRNRKHELIPFGWDDDEELEELQSRKKFEKLFERYRSDMQARISLWCSLDNIGWPLPAKEPLSKAELIEEQRLRENMIEARKHATIEEMQRPCRAIRAFICICLPRLFLIYTPKLIIIEGLQLCKKLNARPVMAASTSKHSTSVQGNAAQTLKNSKKAATQKMSSKKGKGKENESTAISGKSAAAAAAAAVPSKTKEKDVVVEKAVEAVIGDAGIQPWNWTSLTDPSASRIPPVFSKDGSYFFSLVGPSVKIYSTVTGVVISTLTAPPLTEGGAQSDSITACVINPSNAFQLITASLDGRILIWDYVNATLLQTVNLGQPIHHLCAHEQFKGSVFVAVAKPRKKGATAIDNNAVVQQINLKADSKATSPVMLTVGKTRLTTSLAISPNGAWLVASAAHKVYIAKTSSLSTGFVKYVSPERLTCLAFHPFEEYFATGDDKGVVRLWYCLNDNLAVTVKGVEKRTETRPLHWHAHAVSSIAFSANGAYLLSGGEEAVLVIWQLQTGKKEFLPRVGAPITTVSVTKSSSTGEEEYLLGLADATYTFISSATLKITRSYSRIKIDPAIADESPSTSKTVLSVPLAIQPLTSTLLLPSSHPSSLQNYSPSTSTLVSEIEISPSNRVSRREEKPVVPSRVERVAVSSSGLWMATIDFRESDAGFRPEVYLKLWSWNTKDNSWTLNTRVDRPHGTEKVTAMAFAPSKTDAEYLITTGEDARTKLWKAGNTHKNLGPDSYVWSSHATLQFRREIPRSATWSSDCSIFAISFQSHVVLYEPRTGSVVQTITTPQCPSVASCTFVDRNNRYLLLVGSTKTQLVLWDLIDGAVAWQYTAQNAVDRVVPQPGEDAFTVFYTPVTEDEDTTTAASVFTVACPKPVASYNVPFAFSNIVHNSLHGQKGANFVGVTTSWRAVAFGDGTSFQKENELTARELNLDHRPQKRSLFQDIFGTSAFQQDSSDIIPVSSIPSLYQTSENRANELLDKPTHLLPSLTTLFDPLLRQCLKNRPPDDALKIEADEMDEDVEMEDEPHGPVLSTSSTIRPPNPGELELFTALFRKSCKVGMYT</sequence>
<dbReference type="PANTHER" id="PTHR44215:SF1">
    <property type="entry name" value="WD REPEAT-CONTAINING PROTEIN 75"/>
    <property type="match status" value="1"/>
</dbReference>
<dbReference type="PROSITE" id="PS50082">
    <property type="entry name" value="WD_REPEATS_2"/>
    <property type="match status" value="2"/>
</dbReference>
<evidence type="ECO:0000256" key="8">
    <source>
        <dbReference type="PROSITE-ProRule" id="PRU00221"/>
    </source>
</evidence>
<dbReference type="Pfam" id="PF23869">
    <property type="entry name" value="Beta-prop_WDR75_1st"/>
    <property type="match status" value="1"/>
</dbReference>
<evidence type="ECO:0000256" key="6">
    <source>
        <dbReference type="ARBA" id="ARBA00023163"/>
    </source>
</evidence>
<evidence type="ECO:0000256" key="4">
    <source>
        <dbReference type="ARBA" id="ARBA00022574"/>
    </source>
</evidence>
<evidence type="ECO:0000256" key="9">
    <source>
        <dbReference type="SAM" id="MobiDB-lite"/>
    </source>
</evidence>
<keyword evidence="5" id="KW-0677">Repeat</keyword>
<keyword evidence="3" id="KW-0698">rRNA processing</keyword>
<feature type="region of interest" description="Disordered" evidence="9">
    <location>
        <begin position="623"/>
        <end position="664"/>
    </location>
</feature>
<dbReference type="InterPro" id="IPR036322">
    <property type="entry name" value="WD40_repeat_dom_sf"/>
</dbReference>
<dbReference type="OrthoDB" id="4096at2759"/>
<evidence type="ECO:0008006" key="14">
    <source>
        <dbReference type="Google" id="ProtNLM"/>
    </source>
</evidence>
<feature type="region of interest" description="Disordered" evidence="9">
    <location>
        <begin position="324"/>
        <end position="352"/>
    </location>
</feature>
<keyword evidence="7" id="KW-0539">Nucleus</keyword>
<comment type="caution">
    <text evidence="12">The sequence shown here is derived from an EMBL/GenBank/DDBJ whole genome shotgun (WGS) entry which is preliminary data.</text>
</comment>
<dbReference type="InterPro" id="IPR053826">
    <property type="entry name" value="WDR75"/>
</dbReference>
<dbReference type="PANTHER" id="PTHR44215">
    <property type="entry name" value="WD REPEAT-CONTAINING PROTEIN 75"/>
    <property type="match status" value="1"/>
</dbReference>
<dbReference type="Gene3D" id="3.40.50.150">
    <property type="entry name" value="Vaccinia Virus protein VP39"/>
    <property type="match status" value="1"/>
</dbReference>
<feature type="compositionally biased region" description="Polar residues" evidence="9">
    <location>
        <begin position="334"/>
        <end position="352"/>
    </location>
</feature>
<dbReference type="Pfam" id="PF23769">
    <property type="entry name" value="Beta-prop_WDR75_2nd"/>
    <property type="match status" value="1"/>
</dbReference>
<dbReference type="InterPro" id="IPR001680">
    <property type="entry name" value="WD40_rpt"/>
</dbReference>
<protein>
    <recommendedName>
        <fullName evidence="14">Methyltransferase domain-containing protein</fullName>
    </recommendedName>
</protein>
<feature type="repeat" description="WD" evidence="8">
    <location>
        <begin position="955"/>
        <end position="996"/>
    </location>
</feature>
<evidence type="ECO:0000313" key="12">
    <source>
        <dbReference type="EMBL" id="PPQ99563.1"/>
    </source>
</evidence>
<dbReference type="SUPFAM" id="SSF53335">
    <property type="entry name" value="S-adenosyl-L-methionine-dependent methyltransferases"/>
    <property type="match status" value="1"/>
</dbReference>
<evidence type="ECO:0000256" key="2">
    <source>
        <dbReference type="ARBA" id="ARBA00022517"/>
    </source>
</evidence>
<dbReference type="GO" id="GO:0003723">
    <property type="term" value="F:RNA binding"/>
    <property type="evidence" value="ECO:0007669"/>
    <property type="project" value="InterPro"/>
</dbReference>
<name>A0A409Y9N3_9AGAR</name>
<keyword evidence="2" id="KW-0690">Ribosome biogenesis</keyword>
<reference evidence="12 13" key="1">
    <citation type="journal article" date="2018" name="Evol. Lett.">
        <title>Horizontal gene cluster transfer increased hallucinogenic mushroom diversity.</title>
        <authorList>
            <person name="Reynolds H.T."/>
            <person name="Vijayakumar V."/>
            <person name="Gluck-Thaler E."/>
            <person name="Korotkin H.B."/>
            <person name="Matheny P.B."/>
            <person name="Slot J.C."/>
        </authorList>
    </citation>
    <scope>NUCLEOTIDE SEQUENCE [LARGE SCALE GENOMIC DNA]</scope>
    <source>
        <strain evidence="12 13">2629</strain>
    </source>
</reference>
<dbReference type="GO" id="GO:0006364">
    <property type="term" value="P:rRNA processing"/>
    <property type="evidence" value="ECO:0007669"/>
    <property type="project" value="UniProtKB-KW"/>
</dbReference>
<dbReference type="GO" id="GO:0045943">
    <property type="term" value="P:positive regulation of transcription by RNA polymerase I"/>
    <property type="evidence" value="ECO:0007669"/>
    <property type="project" value="InterPro"/>
</dbReference>